<dbReference type="Proteomes" id="UP000502287">
    <property type="component" value="Chromosome"/>
</dbReference>
<dbReference type="EC" id="6.3.3.2" evidence="5"/>
<dbReference type="AlphaFoldDB" id="A0AAE7C1A6"/>
<keyword evidence="5" id="KW-0460">Magnesium</keyword>
<feature type="binding site" evidence="4">
    <location>
        <position position="59"/>
    </location>
    <ligand>
        <name>substrate</name>
    </ligand>
</feature>
<evidence type="ECO:0000313" key="8">
    <source>
        <dbReference type="Proteomes" id="UP000276901"/>
    </source>
</evidence>
<keyword evidence="2 4" id="KW-0547">Nucleotide-binding</keyword>
<dbReference type="KEGG" id="fcl:A4G17_00040"/>
<proteinExistence type="inferred from homology"/>
<dbReference type="InterPro" id="IPR002698">
    <property type="entry name" value="FTHF_cligase"/>
</dbReference>
<dbReference type="GO" id="GO:0005524">
    <property type="term" value="F:ATP binding"/>
    <property type="evidence" value="ECO:0007669"/>
    <property type="project" value="UniProtKB-KW"/>
</dbReference>
<dbReference type="PANTHER" id="PTHR23407">
    <property type="entry name" value="ATPASE INHIBITOR/5-FORMYLTETRAHYDROFOLATE CYCLO-LIGASE"/>
    <property type="match status" value="1"/>
</dbReference>
<comment type="catalytic activity">
    <reaction evidence="5">
        <text>(6S)-5-formyl-5,6,7,8-tetrahydrofolate + ATP = (6R)-5,10-methenyltetrahydrofolate + ADP + phosphate</text>
        <dbReference type="Rhea" id="RHEA:10488"/>
        <dbReference type="ChEBI" id="CHEBI:30616"/>
        <dbReference type="ChEBI" id="CHEBI:43474"/>
        <dbReference type="ChEBI" id="CHEBI:57455"/>
        <dbReference type="ChEBI" id="CHEBI:57457"/>
        <dbReference type="ChEBI" id="CHEBI:456216"/>
        <dbReference type="EC" id="6.3.3.2"/>
    </reaction>
</comment>
<dbReference type="PANTHER" id="PTHR23407:SF1">
    <property type="entry name" value="5-FORMYLTETRAHYDROFOLATE CYCLO-LIGASE"/>
    <property type="match status" value="1"/>
</dbReference>
<dbReference type="InterPro" id="IPR037171">
    <property type="entry name" value="NagB/RpiA_transferase-like"/>
</dbReference>
<evidence type="ECO:0000256" key="3">
    <source>
        <dbReference type="ARBA" id="ARBA00022840"/>
    </source>
</evidence>
<dbReference type="Gene3D" id="3.40.50.10420">
    <property type="entry name" value="NagB/RpiA/CoA transferase-like"/>
    <property type="match status" value="1"/>
</dbReference>
<keyword evidence="8" id="KW-1185">Reference proteome</keyword>
<evidence type="ECO:0000313" key="6">
    <source>
        <dbReference type="EMBL" id="QIM63947.1"/>
    </source>
</evidence>
<dbReference type="Pfam" id="PF01812">
    <property type="entry name" value="5-FTHF_cyc-lig"/>
    <property type="match status" value="1"/>
</dbReference>
<reference evidence="7 8" key="2">
    <citation type="submission" date="2018-11" db="EMBL/GenBank/DDBJ databases">
        <title>Genomic Encyclopedia of Type Strains, Phase IV (KMG-IV): sequencing the most valuable type-strain genomes for metagenomic binning, comparative biology and taxonomic classification.</title>
        <authorList>
            <person name="Goeker M."/>
        </authorList>
    </citation>
    <scope>NUCLEOTIDE SEQUENCE [LARGE SCALE GENOMIC DNA]</scope>
    <source>
        <strain evidence="7 8">DSM 25797</strain>
    </source>
</reference>
<dbReference type="GO" id="GO:0030272">
    <property type="term" value="F:5-formyltetrahydrofolate cyclo-ligase activity"/>
    <property type="evidence" value="ECO:0007669"/>
    <property type="project" value="UniProtKB-EC"/>
</dbReference>
<dbReference type="EMBL" id="RKQT01000001">
    <property type="protein sequence ID" value="RPE95731.1"/>
    <property type="molecule type" value="Genomic_DNA"/>
</dbReference>
<comment type="similarity">
    <text evidence="1 5">Belongs to the 5-formyltetrahydrofolate cyclo-ligase family.</text>
</comment>
<dbReference type="EMBL" id="CP015029">
    <property type="protein sequence ID" value="QIM63947.1"/>
    <property type="molecule type" value="Genomic_DNA"/>
</dbReference>
<dbReference type="GO" id="GO:0009396">
    <property type="term" value="P:folic acid-containing compound biosynthetic process"/>
    <property type="evidence" value="ECO:0007669"/>
    <property type="project" value="TreeGrafter"/>
</dbReference>
<dbReference type="PIRSF" id="PIRSF006806">
    <property type="entry name" value="FTHF_cligase"/>
    <property type="match status" value="1"/>
</dbReference>
<dbReference type="NCBIfam" id="TIGR02727">
    <property type="entry name" value="MTHFS_bact"/>
    <property type="match status" value="1"/>
</dbReference>
<accession>A0AAE7C1A6</accession>
<gene>
    <name evidence="6" type="ORF">A4G17_00040</name>
    <name evidence="7" type="ORF">EDC49_0105</name>
</gene>
<evidence type="ECO:0000256" key="5">
    <source>
        <dbReference type="RuleBase" id="RU361279"/>
    </source>
</evidence>
<evidence type="ECO:0000256" key="1">
    <source>
        <dbReference type="ARBA" id="ARBA00010638"/>
    </source>
</evidence>
<evidence type="ECO:0000256" key="4">
    <source>
        <dbReference type="PIRSR" id="PIRSR006806-1"/>
    </source>
</evidence>
<evidence type="ECO:0000256" key="2">
    <source>
        <dbReference type="ARBA" id="ARBA00022741"/>
    </source>
</evidence>
<sequence length="190" mass="21526">MSDIQQIRQQLRTSMRAKRLALSPAQQHFAAKQIIPSAQQLIEHYQAEHIACYLPFDGEISPLALIKMLQAQGKNVYLPVLHPFSAHQLLFLRFDDEKELVPNRFGILEPKLDVQKVLPINALEMIFVPLVACDKQGNRLGMGGGFYDRTLAQSPHLISVGLAHRCQQVERLPLESWDMPLSHLIIGECE</sequence>
<feature type="binding site" evidence="4">
    <location>
        <begin position="139"/>
        <end position="147"/>
    </location>
    <ligand>
        <name>ATP</name>
        <dbReference type="ChEBI" id="CHEBI:30616"/>
    </ligand>
</feature>
<feature type="binding site" evidence="4">
    <location>
        <begin position="8"/>
        <end position="12"/>
    </location>
    <ligand>
        <name>ATP</name>
        <dbReference type="ChEBI" id="CHEBI:30616"/>
    </ligand>
</feature>
<dbReference type="RefSeq" id="WP_123955669.1">
    <property type="nucleotide sequence ID" value="NZ_CP015029.1"/>
</dbReference>
<dbReference type="SUPFAM" id="SSF100950">
    <property type="entry name" value="NagB/RpiA/CoA transferase-like"/>
    <property type="match status" value="1"/>
</dbReference>
<evidence type="ECO:0000313" key="7">
    <source>
        <dbReference type="EMBL" id="RPE95731.1"/>
    </source>
</evidence>
<keyword evidence="3 4" id="KW-0067">ATP-binding</keyword>
<dbReference type="GO" id="GO:0035999">
    <property type="term" value="P:tetrahydrofolate interconversion"/>
    <property type="evidence" value="ECO:0007669"/>
    <property type="project" value="TreeGrafter"/>
</dbReference>
<dbReference type="Proteomes" id="UP000276901">
    <property type="component" value="Unassembled WGS sequence"/>
</dbReference>
<dbReference type="InterPro" id="IPR024185">
    <property type="entry name" value="FTHF_cligase-like_sf"/>
</dbReference>
<protein>
    <recommendedName>
        <fullName evidence="5">5-formyltetrahydrofolate cyclo-ligase</fullName>
        <ecNumber evidence="5">6.3.3.2</ecNumber>
    </recommendedName>
</protein>
<comment type="cofactor">
    <cofactor evidence="5">
        <name>Mg(2+)</name>
        <dbReference type="ChEBI" id="CHEBI:18420"/>
    </cofactor>
</comment>
<reference evidence="6 9" key="1">
    <citation type="submission" date="2016-03" db="EMBL/GenBank/DDBJ databases">
        <authorList>
            <person name="Hansen M.J."/>
            <person name="Bojesen A.M."/>
            <person name="Planet P."/>
        </authorList>
    </citation>
    <scope>NUCLEOTIDE SEQUENCE [LARGE SCALE GENOMIC DNA]</scope>
    <source>
        <strain evidence="6 9">HPA 21</strain>
    </source>
</reference>
<dbReference type="GO" id="GO:0046872">
    <property type="term" value="F:metal ion binding"/>
    <property type="evidence" value="ECO:0007669"/>
    <property type="project" value="UniProtKB-KW"/>
</dbReference>
<name>A0AAE7C1A6_9PAST</name>
<evidence type="ECO:0000313" key="9">
    <source>
        <dbReference type="Proteomes" id="UP000502287"/>
    </source>
</evidence>
<organism evidence="6 9">
    <name type="scientific">Frederiksenia canicola</name>
    <dbReference type="NCBI Taxonomy" id="123824"/>
    <lineage>
        <taxon>Bacteria</taxon>
        <taxon>Pseudomonadati</taxon>
        <taxon>Pseudomonadota</taxon>
        <taxon>Gammaproteobacteria</taxon>
        <taxon>Pasteurellales</taxon>
        <taxon>Pasteurellaceae</taxon>
        <taxon>Frederiksenia</taxon>
    </lineage>
</organism>
<keyword evidence="5" id="KW-0479">Metal-binding</keyword>
<feature type="binding site" evidence="4">
    <location>
        <position position="54"/>
    </location>
    <ligand>
        <name>substrate</name>
    </ligand>
</feature>